<feature type="compositionally biased region" description="Polar residues" evidence="1">
    <location>
        <begin position="68"/>
        <end position="77"/>
    </location>
</feature>
<organism evidence="2 3">
    <name type="scientific">Stephania cephalantha</name>
    <dbReference type="NCBI Taxonomy" id="152367"/>
    <lineage>
        <taxon>Eukaryota</taxon>
        <taxon>Viridiplantae</taxon>
        <taxon>Streptophyta</taxon>
        <taxon>Embryophyta</taxon>
        <taxon>Tracheophyta</taxon>
        <taxon>Spermatophyta</taxon>
        <taxon>Magnoliopsida</taxon>
        <taxon>Ranunculales</taxon>
        <taxon>Menispermaceae</taxon>
        <taxon>Menispermoideae</taxon>
        <taxon>Cissampelideae</taxon>
        <taxon>Stephania</taxon>
    </lineage>
</organism>
<evidence type="ECO:0000313" key="3">
    <source>
        <dbReference type="Proteomes" id="UP001419268"/>
    </source>
</evidence>
<feature type="compositionally biased region" description="Low complexity" evidence="1">
    <location>
        <begin position="1"/>
        <end position="12"/>
    </location>
</feature>
<comment type="caution">
    <text evidence="2">The sequence shown here is derived from an EMBL/GenBank/DDBJ whole genome shotgun (WGS) entry which is preliminary data.</text>
</comment>
<gene>
    <name evidence="2" type="ORF">Scep_022798</name>
</gene>
<feature type="compositionally biased region" description="Basic residues" evidence="1">
    <location>
        <begin position="22"/>
        <end position="34"/>
    </location>
</feature>
<sequence length="137" mass="15026">MAAAPPSTTTTADYRPVAVPVHRSRSRRRSRGTRSSRGSEESSRRPNAIIDALCGHLAESDGADGSEYESSSDYQSPSPMPNLPLPIFREFESEFESPSLLALSQRIKKNMDGALKREFDAASAEGPLRDASGDWRR</sequence>
<evidence type="ECO:0000256" key="1">
    <source>
        <dbReference type="SAM" id="MobiDB-lite"/>
    </source>
</evidence>
<dbReference type="Proteomes" id="UP001419268">
    <property type="component" value="Unassembled WGS sequence"/>
</dbReference>
<keyword evidence="3" id="KW-1185">Reference proteome</keyword>
<name>A0AAP0FIZ4_9MAGN</name>
<protein>
    <submittedName>
        <fullName evidence="2">Uncharacterized protein</fullName>
    </submittedName>
</protein>
<dbReference type="AlphaFoldDB" id="A0AAP0FIZ4"/>
<proteinExistence type="predicted"/>
<dbReference type="EMBL" id="JBBNAG010000009">
    <property type="protein sequence ID" value="KAK9105954.1"/>
    <property type="molecule type" value="Genomic_DNA"/>
</dbReference>
<evidence type="ECO:0000313" key="2">
    <source>
        <dbReference type="EMBL" id="KAK9105954.1"/>
    </source>
</evidence>
<reference evidence="2 3" key="1">
    <citation type="submission" date="2024-01" db="EMBL/GenBank/DDBJ databases">
        <title>Genome assemblies of Stephania.</title>
        <authorList>
            <person name="Yang L."/>
        </authorList>
    </citation>
    <scope>NUCLEOTIDE SEQUENCE [LARGE SCALE GENOMIC DNA]</scope>
    <source>
        <strain evidence="2">JXDWG</strain>
        <tissue evidence="2">Leaf</tissue>
    </source>
</reference>
<feature type="region of interest" description="Disordered" evidence="1">
    <location>
        <begin position="1"/>
        <end position="85"/>
    </location>
</feature>
<accession>A0AAP0FIZ4</accession>